<feature type="domain" description="LysM" evidence="4">
    <location>
        <begin position="284"/>
        <end position="333"/>
    </location>
</feature>
<dbReference type="InterPro" id="IPR036779">
    <property type="entry name" value="LysM_dom_sf"/>
</dbReference>
<dbReference type="PANTHER" id="PTHR35936">
    <property type="entry name" value="MEMBRANE-BOUND LYTIC MUREIN TRANSGLYCOSYLASE F"/>
    <property type="match status" value="1"/>
</dbReference>
<dbReference type="CDD" id="cd13530">
    <property type="entry name" value="PBP2_peptides_like"/>
    <property type="match status" value="1"/>
</dbReference>
<dbReference type="SMART" id="SM00257">
    <property type="entry name" value="LysM"/>
    <property type="match status" value="1"/>
</dbReference>
<dbReference type="EMBL" id="JH651384">
    <property type="protein sequence ID" value="EIJ35262.1"/>
    <property type="molecule type" value="Genomic_DNA"/>
</dbReference>
<dbReference type="OrthoDB" id="9768183at2"/>
<evidence type="ECO:0000256" key="3">
    <source>
        <dbReference type="SAM" id="SignalP"/>
    </source>
</evidence>
<dbReference type="Gene3D" id="3.40.190.10">
    <property type="entry name" value="Periplasmic binding protein-like II"/>
    <property type="match status" value="2"/>
</dbReference>
<dbReference type="PANTHER" id="PTHR35936:SF17">
    <property type="entry name" value="ARGININE-BINDING EXTRACELLULAR PROTEIN ARTP"/>
    <property type="match status" value="1"/>
</dbReference>
<dbReference type="InterPro" id="IPR018392">
    <property type="entry name" value="LysM"/>
</dbReference>
<dbReference type="Pfam" id="PF01476">
    <property type="entry name" value="LysM"/>
    <property type="match status" value="1"/>
</dbReference>
<evidence type="ECO:0000313" key="6">
    <source>
        <dbReference type="Proteomes" id="UP000005317"/>
    </source>
</evidence>
<evidence type="ECO:0000256" key="2">
    <source>
        <dbReference type="ARBA" id="ARBA00022729"/>
    </source>
</evidence>
<proteinExistence type="inferred from homology"/>
<dbReference type="Gene3D" id="3.10.350.10">
    <property type="entry name" value="LysM domain"/>
    <property type="match status" value="1"/>
</dbReference>
<dbReference type="SUPFAM" id="SSF53850">
    <property type="entry name" value="Periplasmic binding protein-like II"/>
    <property type="match status" value="1"/>
</dbReference>
<dbReference type="Proteomes" id="UP000005317">
    <property type="component" value="Unassembled WGS sequence"/>
</dbReference>
<dbReference type="RefSeq" id="WP_002709171.1">
    <property type="nucleotide sequence ID" value="NZ_JH651384.1"/>
</dbReference>
<feature type="signal peptide" evidence="3">
    <location>
        <begin position="1"/>
        <end position="21"/>
    </location>
</feature>
<dbReference type="SMART" id="SM00062">
    <property type="entry name" value="PBPb"/>
    <property type="match status" value="1"/>
</dbReference>
<evidence type="ECO:0000313" key="5">
    <source>
        <dbReference type="EMBL" id="EIJ35262.1"/>
    </source>
</evidence>
<dbReference type="AlphaFoldDB" id="A0A656HGC5"/>
<dbReference type="CDD" id="cd00118">
    <property type="entry name" value="LysM"/>
    <property type="match status" value="1"/>
</dbReference>
<keyword evidence="6" id="KW-1185">Reference proteome</keyword>
<dbReference type="SUPFAM" id="SSF54106">
    <property type="entry name" value="LysM domain"/>
    <property type="match status" value="1"/>
</dbReference>
<gene>
    <name evidence="5" type="ORF">Thini_2725</name>
</gene>
<reference evidence="6" key="1">
    <citation type="journal article" date="2011" name="Stand. Genomic Sci.">
        <title>Genome sequence of the filamentous, gliding Thiothrix nivea neotype strain (JP2(T)).</title>
        <authorList>
            <person name="Lapidus A."/>
            <person name="Nolan M."/>
            <person name="Lucas S."/>
            <person name="Glavina Del Rio T."/>
            <person name="Tice H."/>
            <person name="Cheng J.F."/>
            <person name="Tapia R."/>
            <person name="Han C."/>
            <person name="Goodwin L."/>
            <person name="Pitluck S."/>
            <person name="Liolios K."/>
            <person name="Pagani I."/>
            <person name="Ivanova N."/>
            <person name="Huntemann M."/>
            <person name="Mavromatis K."/>
            <person name="Mikhailova N."/>
            <person name="Pati A."/>
            <person name="Chen A."/>
            <person name="Palaniappan K."/>
            <person name="Land M."/>
            <person name="Brambilla E.M."/>
            <person name="Rohde M."/>
            <person name="Abt B."/>
            <person name="Verbarg S."/>
            <person name="Goker M."/>
            <person name="Bristow J."/>
            <person name="Eisen J.A."/>
            <person name="Markowitz V."/>
            <person name="Hugenholtz P."/>
            <person name="Kyrpides N.C."/>
            <person name="Klenk H.P."/>
            <person name="Woyke T."/>
        </authorList>
    </citation>
    <scope>NUCLEOTIDE SEQUENCE [LARGE SCALE GENOMIC DNA]</scope>
    <source>
        <strain evidence="6">ATCC 35100 / DSM 5205 / JP2</strain>
    </source>
</reference>
<organism evidence="5 6">
    <name type="scientific">Thiothrix nivea (strain ATCC 35100 / DSM 5205 / JP2)</name>
    <dbReference type="NCBI Taxonomy" id="870187"/>
    <lineage>
        <taxon>Bacteria</taxon>
        <taxon>Pseudomonadati</taxon>
        <taxon>Pseudomonadota</taxon>
        <taxon>Gammaproteobacteria</taxon>
        <taxon>Thiotrichales</taxon>
        <taxon>Thiotrichaceae</taxon>
        <taxon>Thiothrix</taxon>
    </lineage>
</organism>
<evidence type="ECO:0000256" key="1">
    <source>
        <dbReference type="ARBA" id="ARBA00010333"/>
    </source>
</evidence>
<comment type="similarity">
    <text evidence="1">Belongs to the bacterial solute-binding protein 3 family.</text>
</comment>
<dbReference type="Pfam" id="PF00497">
    <property type="entry name" value="SBP_bac_3"/>
    <property type="match status" value="1"/>
</dbReference>
<accession>A0A656HGC5</accession>
<evidence type="ECO:0000259" key="4">
    <source>
        <dbReference type="PROSITE" id="PS51782"/>
    </source>
</evidence>
<feature type="chain" id="PRO_5024802982" evidence="3">
    <location>
        <begin position="22"/>
        <end position="340"/>
    </location>
</feature>
<sequence length="340" mass="37350" precursor="true">MRKFVWSCAAALFCFATGVTAAVPPPPPPTEAAPAAATTEPEAVGNVLEAARQAGVLRVATEPDFPPLYWVDENGKEQGFEYELAHMIAKELGIPKVELVEDDYDKLPDLAKEGKADIFMAGYVPDTSVDGVAWSDSYLDFGLCLIVPKGSPVKNIRQLKGKKIGAYNDPAAVRWIEDNIPNHKEVKTYMGPGWLYHADNRDVDAVIYDYPLAVHEIKAFGRLQIVAFNLNESLYAIGHKTGEGELGAALNTAIQNIKASEDYARLIKQYMPFKISKEVPADSRNYTIQSGDSLSKIAAKELGGGDAWRQIWELNKHRVPNPNLLELGDVLIMPKDGKKP</sequence>
<name>A0A656HGC5_THINJ</name>
<keyword evidence="2 3" id="KW-0732">Signal</keyword>
<protein>
    <submittedName>
        <fullName evidence="5">ABC-type transporter, periplasmic subunit family 3</fullName>
    </submittedName>
</protein>
<dbReference type="InterPro" id="IPR001638">
    <property type="entry name" value="Solute-binding_3/MltF_N"/>
</dbReference>
<dbReference type="PROSITE" id="PS51782">
    <property type="entry name" value="LYSM"/>
    <property type="match status" value="1"/>
</dbReference>